<accession>A0A1W2GRJ2</accession>
<dbReference type="Pfam" id="PF02518">
    <property type="entry name" value="HATPase_c"/>
    <property type="match status" value="1"/>
</dbReference>
<keyword evidence="3" id="KW-0597">Phosphoprotein</keyword>
<dbReference type="GO" id="GO:0000155">
    <property type="term" value="F:phosphorelay sensor kinase activity"/>
    <property type="evidence" value="ECO:0007669"/>
    <property type="project" value="InterPro"/>
</dbReference>
<dbReference type="PROSITE" id="PS50005">
    <property type="entry name" value="TPR"/>
    <property type="match status" value="2"/>
</dbReference>
<dbReference type="InterPro" id="IPR036890">
    <property type="entry name" value="HATPase_C_sf"/>
</dbReference>
<evidence type="ECO:0000256" key="4">
    <source>
        <dbReference type="ARBA" id="ARBA00022679"/>
    </source>
</evidence>
<dbReference type="Proteomes" id="UP000192472">
    <property type="component" value="Unassembled WGS sequence"/>
</dbReference>
<dbReference type="PRINTS" id="PR00344">
    <property type="entry name" value="BCTRLSENSOR"/>
</dbReference>
<dbReference type="Gene3D" id="1.25.40.10">
    <property type="entry name" value="Tetratricopeptide repeat domain"/>
    <property type="match status" value="2"/>
</dbReference>
<dbReference type="PROSITE" id="PS50109">
    <property type="entry name" value="HIS_KIN"/>
    <property type="match status" value="1"/>
</dbReference>
<reference evidence="9 10" key="1">
    <citation type="submission" date="2017-04" db="EMBL/GenBank/DDBJ databases">
        <authorList>
            <person name="Afonso C.L."/>
            <person name="Miller P.J."/>
            <person name="Scott M.A."/>
            <person name="Spackman E."/>
            <person name="Goraichik I."/>
            <person name="Dimitrov K.M."/>
            <person name="Suarez D.L."/>
            <person name="Swayne D.E."/>
        </authorList>
    </citation>
    <scope>NUCLEOTIDE SEQUENCE [LARGE SCALE GENOMIC DNA]</scope>
    <source>
        <strain evidence="9 10">DSM 26133</strain>
    </source>
</reference>
<dbReference type="GO" id="GO:0005886">
    <property type="term" value="C:plasma membrane"/>
    <property type="evidence" value="ECO:0007669"/>
    <property type="project" value="TreeGrafter"/>
</dbReference>
<dbReference type="GO" id="GO:0004721">
    <property type="term" value="F:phosphoprotein phosphatase activity"/>
    <property type="evidence" value="ECO:0007669"/>
    <property type="project" value="TreeGrafter"/>
</dbReference>
<feature type="repeat" description="TPR" evidence="7">
    <location>
        <begin position="219"/>
        <end position="252"/>
    </location>
</feature>
<evidence type="ECO:0000256" key="5">
    <source>
        <dbReference type="ARBA" id="ARBA00022777"/>
    </source>
</evidence>
<dbReference type="STRING" id="692418.SAMN04488029_3988"/>
<dbReference type="InterPro" id="IPR036097">
    <property type="entry name" value="HisK_dim/P_sf"/>
</dbReference>
<feature type="repeat" description="TPR" evidence="7">
    <location>
        <begin position="259"/>
        <end position="292"/>
    </location>
</feature>
<evidence type="ECO:0000256" key="7">
    <source>
        <dbReference type="PROSITE-ProRule" id="PRU00339"/>
    </source>
</evidence>
<organism evidence="9 10">
    <name type="scientific">Reichenbachiella faecimaris</name>
    <dbReference type="NCBI Taxonomy" id="692418"/>
    <lineage>
        <taxon>Bacteria</taxon>
        <taxon>Pseudomonadati</taxon>
        <taxon>Bacteroidota</taxon>
        <taxon>Cytophagia</taxon>
        <taxon>Cytophagales</taxon>
        <taxon>Reichenbachiellaceae</taxon>
        <taxon>Reichenbachiella</taxon>
    </lineage>
</organism>
<feature type="domain" description="Histidine kinase" evidence="8">
    <location>
        <begin position="380"/>
        <end position="593"/>
    </location>
</feature>
<dbReference type="InterPro" id="IPR004358">
    <property type="entry name" value="Sig_transdc_His_kin-like_C"/>
</dbReference>
<dbReference type="GO" id="GO:0016036">
    <property type="term" value="P:cellular response to phosphate starvation"/>
    <property type="evidence" value="ECO:0007669"/>
    <property type="project" value="TreeGrafter"/>
</dbReference>
<evidence type="ECO:0000256" key="3">
    <source>
        <dbReference type="ARBA" id="ARBA00022553"/>
    </source>
</evidence>
<protein>
    <recommendedName>
        <fullName evidence="2">histidine kinase</fullName>
        <ecNumber evidence="2">2.7.13.3</ecNumber>
    </recommendedName>
</protein>
<keyword evidence="7" id="KW-0802">TPR repeat</keyword>
<dbReference type="InterPro" id="IPR003594">
    <property type="entry name" value="HATPase_dom"/>
</dbReference>
<keyword evidence="4" id="KW-0808">Transferase</keyword>
<dbReference type="SMART" id="SM00028">
    <property type="entry name" value="TPR"/>
    <property type="match status" value="6"/>
</dbReference>
<dbReference type="Gene3D" id="1.10.287.130">
    <property type="match status" value="1"/>
</dbReference>
<proteinExistence type="predicted"/>
<keyword evidence="10" id="KW-1185">Reference proteome</keyword>
<dbReference type="AlphaFoldDB" id="A0A1W2GRJ2"/>
<dbReference type="InterPro" id="IPR050351">
    <property type="entry name" value="BphY/WalK/GraS-like"/>
</dbReference>
<dbReference type="SUPFAM" id="SSF47384">
    <property type="entry name" value="Homodimeric domain of signal transducing histidine kinase"/>
    <property type="match status" value="1"/>
</dbReference>
<dbReference type="Pfam" id="PF13181">
    <property type="entry name" value="TPR_8"/>
    <property type="match status" value="1"/>
</dbReference>
<dbReference type="CDD" id="cd00082">
    <property type="entry name" value="HisKA"/>
    <property type="match status" value="1"/>
</dbReference>
<dbReference type="PANTHER" id="PTHR45453">
    <property type="entry name" value="PHOSPHATE REGULON SENSOR PROTEIN PHOR"/>
    <property type="match status" value="1"/>
</dbReference>
<comment type="catalytic activity">
    <reaction evidence="1">
        <text>ATP + protein L-histidine = ADP + protein N-phospho-L-histidine.</text>
        <dbReference type="EC" id="2.7.13.3"/>
    </reaction>
</comment>
<dbReference type="CDD" id="cd00075">
    <property type="entry name" value="HATPase"/>
    <property type="match status" value="1"/>
</dbReference>
<evidence type="ECO:0000313" key="9">
    <source>
        <dbReference type="EMBL" id="SMD38988.1"/>
    </source>
</evidence>
<evidence type="ECO:0000259" key="8">
    <source>
        <dbReference type="PROSITE" id="PS50109"/>
    </source>
</evidence>
<keyword evidence="5" id="KW-0418">Kinase</keyword>
<evidence type="ECO:0000256" key="1">
    <source>
        <dbReference type="ARBA" id="ARBA00000085"/>
    </source>
</evidence>
<dbReference type="SUPFAM" id="SSF48452">
    <property type="entry name" value="TPR-like"/>
    <property type="match status" value="2"/>
</dbReference>
<evidence type="ECO:0000313" key="10">
    <source>
        <dbReference type="Proteomes" id="UP000192472"/>
    </source>
</evidence>
<dbReference type="Gene3D" id="3.30.565.10">
    <property type="entry name" value="Histidine kinase-like ATPase, C-terminal domain"/>
    <property type="match status" value="1"/>
</dbReference>
<dbReference type="InterPro" id="IPR019734">
    <property type="entry name" value="TPR_rpt"/>
</dbReference>
<name>A0A1W2GRJ2_REIFA</name>
<sequence>MQPNIQKEPSLDHEAQLKSVDSMLKYAMDSRVSSVKDSIDLTIQAQAKCQALDYSEGLAQCACQLGLFYMIMGDHIAALEYSEEALTAYTEQGDKQGMADALYNIGSIEYKSTQYHKGLEHLYECLRLQNEIDDIIGQSKSLKAIGYIYEAFNEYEKALETYVKCRELSHLIDDKNGESNACNPLSGLYLKVGDYKNALEAINTSINLKKETGDKRGLAFAWYGKGKIHLHLKEYEESKELFSKSLKIHTEVGEKMGCGMSLSKLGHVCLANNNYKEAKDYFNQAIAVGEEIDNKQIMYKAYFELFNMAMIENNESEALAYHIKYHNYKEQVINSETKSKIKSLESMWKMESLESEARIQRENNLIVEKKNEELDKFSSRVSHDLRGPISSLMGLYDVVKSEIEDEAALKYFELYHHRITRINQTIIDLLELSKVKDWQLSKTNIDFDEMVADCIESFSYLPGFDKIVFEIEIEKELKIESDRSLMNTIIQNLIENSIKYSRQDIDNPFVKIYIKQTAEDYMCVIVEDNGIGIDSKYQEKVFDMFYRANDEVQGSGLGMFILKSAVEKLDGEVSLVSEVNKGTKFVILLPIIENMKKEYLGI</sequence>
<dbReference type="SUPFAM" id="SSF55874">
    <property type="entry name" value="ATPase domain of HSP90 chaperone/DNA topoisomerase II/histidine kinase"/>
    <property type="match status" value="1"/>
</dbReference>
<dbReference type="EMBL" id="FWYF01000005">
    <property type="protein sequence ID" value="SMD38988.1"/>
    <property type="molecule type" value="Genomic_DNA"/>
</dbReference>
<gene>
    <name evidence="9" type="ORF">SAMN04488029_3988</name>
</gene>
<dbReference type="InterPro" id="IPR003661">
    <property type="entry name" value="HisK_dim/P_dom"/>
</dbReference>
<dbReference type="OrthoDB" id="9803982at2"/>
<dbReference type="InterPro" id="IPR011990">
    <property type="entry name" value="TPR-like_helical_dom_sf"/>
</dbReference>
<keyword evidence="6" id="KW-0902">Two-component regulatory system</keyword>
<dbReference type="SMART" id="SM00387">
    <property type="entry name" value="HATPase_c"/>
    <property type="match status" value="1"/>
</dbReference>
<dbReference type="RefSeq" id="WP_084374639.1">
    <property type="nucleotide sequence ID" value="NZ_FWYF01000005.1"/>
</dbReference>
<dbReference type="PANTHER" id="PTHR45453:SF1">
    <property type="entry name" value="PHOSPHATE REGULON SENSOR PROTEIN PHOR"/>
    <property type="match status" value="1"/>
</dbReference>
<dbReference type="Pfam" id="PF00512">
    <property type="entry name" value="HisKA"/>
    <property type="match status" value="1"/>
</dbReference>
<evidence type="ECO:0000256" key="6">
    <source>
        <dbReference type="ARBA" id="ARBA00023012"/>
    </source>
</evidence>
<dbReference type="EC" id="2.7.13.3" evidence="2"/>
<dbReference type="InterPro" id="IPR005467">
    <property type="entry name" value="His_kinase_dom"/>
</dbReference>
<dbReference type="Pfam" id="PF13424">
    <property type="entry name" value="TPR_12"/>
    <property type="match status" value="2"/>
</dbReference>
<evidence type="ECO:0000256" key="2">
    <source>
        <dbReference type="ARBA" id="ARBA00012438"/>
    </source>
</evidence>